<feature type="compositionally biased region" description="Polar residues" evidence="1">
    <location>
        <begin position="417"/>
        <end position="430"/>
    </location>
</feature>
<accession>A0A6A4NKC4</accession>
<dbReference type="PANTHER" id="PTHR34568">
    <property type="entry name" value="RRM DOMAIN-CONTAINING PROTEIN"/>
    <property type="match status" value="1"/>
</dbReference>
<name>A0A6A4NKC4_LUPAL</name>
<dbReference type="PANTHER" id="PTHR34568:SF1">
    <property type="entry name" value="DNA BINDING PROTEIN"/>
    <property type="match status" value="1"/>
</dbReference>
<proteinExistence type="predicted"/>
<organism evidence="3 4">
    <name type="scientific">Lupinus albus</name>
    <name type="common">White lupine</name>
    <name type="synonym">Lupinus termis</name>
    <dbReference type="NCBI Taxonomy" id="3870"/>
    <lineage>
        <taxon>Eukaryota</taxon>
        <taxon>Viridiplantae</taxon>
        <taxon>Streptophyta</taxon>
        <taxon>Embryophyta</taxon>
        <taxon>Tracheophyta</taxon>
        <taxon>Spermatophyta</taxon>
        <taxon>Magnoliopsida</taxon>
        <taxon>eudicotyledons</taxon>
        <taxon>Gunneridae</taxon>
        <taxon>Pentapetalae</taxon>
        <taxon>rosids</taxon>
        <taxon>fabids</taxon>
        <taxon>Fabales</taxon>
        <taxon>Fabaceae</taxon>
        <taxon>Papilionoideae</taxon>
        <taxon>50 kb inversion clade</taxon>
        <taxon>genistoids sensu lato</taxon>
        <taxon>core genistoids</taxon>
        <taxon>Genisteae</taxon>
        <taxon>Lupinus</taxon>
    </lineage>
</organism>
<feature type="region of interest" description="Disordered" evidence="1">
    <location>
        <begin position="417"/>
        <end position="472"/>
    </location>
</feature>
<keyword evidence="4" id="KW-1185">Reference proteome</keyword>
<dbReference type="Proteomes" id="UP000447434">
    <property type="component" value="Chromosome 21"/>
</dbReference>
<feature type="region of interest" description="Disordered" evidence="1">
    <location>
        <begin position="16"/>
        <end position="35"/>
    </location>
</feature>
<dbReference type="InterPro" id="IPR058941">
    <property type="entry name" value="HTH_AT3G52170-like"/>
</dbReference>
<evidence type="ECO:0000313" key="4">
    <source>
        <dbReference type="Proteomes" id="UP000447434"/>
    </source>
</evidence>
<dbReference type="OrthoDB" id="787154at2759"/>
<protein>
    <recommendedName>
        <fullName evidence="2">AT3G52170-like helix-turn-helix domain-containing protein</fullName>
    </recommendedName>
</protein>
<evidence type="ECO:0000256" key="1">
    <source>
        <dbReference type="SAM" id="MobiDB-lite"/>
    </source>
</evidence>
<dbReference type="EMBL" id="WOCE01000021">
    <property type="protein sequence ID" value="KAE9589830.1"/>
    <property type="molecule type" value="Genomic_DNA"/>
</dbReference>
<dbReference type="AlphaFoldDB" id="A0A6A4NKC4"/>
<evidence type="ECO:0000259" key="2">
    <source>
        <dbReference type="Pfam" id="PF25896"/>
    </source>
</evidence>
<feature type="compositionally biased region" description="Basic and acidic residues" evidence="1">
    <location>
        <begin position="18"/>
        <end position="35"/>
    </location>
</feature>
<feature type="domain" description="AT3G52170-like helix-turn-helix" evidence="2">
    <location>
        <begin position="32"/>
        <end position="80"/>
    </location>
</feature>
<sequence length="496" mass="55278">MMHSVKGGWAGQTFALAKRNESEGRKSRIRRSKEERKSMVESFIKKYQESNNGKFPSLSLTHKEVGGSFYTVREIVRDIIQENRVLGPAKFTSEDVTSDQFFEQNPLGSIARDPKSYLVASSYENHSEHNNLRDTSGKMVSVSDGYYTGVEHQALDQGHAMNVIQVDVINKESIEATVVSDGYYTGAEHPMVNNGHVINGSQADVTNNKTIKATIVSDFTGSEHQVVDVHVINGSRVDVVNKESNESNIPEMQVSQPMVSKENVEQELATATTQVAKVTPLTEDLIAETIPFSPVMITTDGKEHDLEELRGSINLPEKDIKMLELEHVEVRSELNGIEPTKNSNTLDEKIEDVRENQILKNNPNTGHDEEKILGDPLVGNTQHSILKEHIGHEVEECTDTQVSTKISIQDGLQAKNLTKTNTEGSKTLQDGQHKDNKQRVDGQFGDSSQRISNPTLDRINLDSWQGKPKNSAKEECNPLLAILKVFVDGFIKFWSE</sequence>
<feature type="compositionally biased region" description="Basic and acidic residues" evidence="1">
    <location>
        <begin position="431"/>
        <end position="440"/>
    </location>
</feature>
<reference evidence="4" key="1">
    <citation type="journal article" date="2020" name="Nat. Commun.">
        <title>Genome sequence of the cluster root forming white lupin.</title>
        <authorList>
            <person name="Hufnagel B."/>
            <person name="Marques A."/>
            <person name="Soriano A."/>
            <person name="Marques L."/>
            <person name="Divol F."/>
            <person name="Doumas P."/>
            <person name="Sallet E."/>
            <person name="Mancinotti D."/>
            <person name="Carrere S."/>
            <person name="Marande W."/>
            <person name="Arribat S."/>
            <person name="Keller J."/>
            <person name="Huneau C."/>
            <person name="Blein T."/>
            <person name="Aime D."/>
            <person name="Laguerre M."/>
            <person name="Taylor J."/>
            <person name="Schubert V."/>
            <person name="Nelson M."/>
            <person name="Geu-Flores F."/>
            <person name="Crespi M."/>
            <person name="Gallardo-Guerrero K."/>
            <person name="Delaux P.-M."/>
            <person name="Salse J."/>
            <person name="Berges H."/>
            <person name="Guyot R."/>
            <person name="Gouzy J."/>
            <person name="Peret B."/>
        </authorList>
    </citation>
    <scope>NUCLEOTIDE SEQUENCE [LARGE SCALE GENOMIC DNA]</scope>
    <source>
        <strain evidence="4">cv. Amiga</strain>
    </source>
</reference>
<feature type="compositionally biased region" description="Polar residues" evidence="1">
    <location>
        <begin position="445"/>
        <end position="455"/>
    </location>
</feature>
<comment type="caution">
    <text evidence="3">The sequence shown here is derived from an EMBL/GenBank/DDBJ whole genome shotgun (WGS) entry which is preliminary data.</text>
</comment>
<gene>
    <name evidence="3" type="ORF">Lalb_Chr21g0313091</name>
</gene>
<evidence type="ECO:0000313" key="3">
    <source>
        <dbReference type="EMBL" id="KAE9589830.1"/>
    </source>
</evidence>
<dbReference type="InterPro" id="IPR058942">
    <property type="entry name" value="AT3G52170-like"/>
</dbReference>
<dbReference type="Pfam" id="PF25896">
    <property type="entry name" value="HTH_AT3G52170"/>
    <property type="match status" value="1"/>
</dbReference>